<gene>
    <name evidence="3" type="ORF">ENW83_03945</name>
</gene>
<proteinExistence type="predicted"/>
<dbReference type="InterPro" id="IPR010095">
    <property type="entry name" value="Cas12f1-like_TNB"/>
</dbReference>
<comment type="caution">
    <text evidence="3">The sequence shown here is derived from an EMBL/GenBank/DDBJ whole genome shotgun (WGS) entry which is preliminary data.</text>
</comment>
<reference evidence="3" key="1">
    <citation type="journal article" date="2020" name="mSystems">
        <title>Genome- and Community-Level Interaction Insights into Carbon Utilization and Element Cycling Functions of Hydrothermarchaeota in Hydrothermal Sediment.</title>
        <authorList>
            <person name="Zhou Z."/>
            <person name="Liu Y."/>
            <person name="Xu W."/>
            <person name="Pan J."/>
            <person name="Luo Z.H."/>
            <person name="Li M."/>
        </authorList>
    </citation>
    <scope>NUCLEOTIDE SEQUENCE [LARGE SCALE GENOMIC DNA]</scope>
    <source>
        <strain evidence="3">SpSt-885</strain>
    </source>
</reference>
<evidence type="ECO:0000259" key="2">
    <source>
        <dbReference type="Pfam" id="PF07282"/>
    </source>
</evidence>
<dbReference type="Pfam" id="PF07282">
    <property type="entry name" value="Cas12f1-like_TNB"/>
    <property type="match status" value="1"/>
</dbReference>
<evidence type="ECO:0000256" key="1">
    <source>
        <dbReference type="ARBA" id="ARBA00023125"/>
    </source>
</evidence>
<feature type="domain" description="Cas12f1-like TNB" evidence="2">
    <location>
        <begin position="31"/>
        <end position="91"/>
    </location>
</feature>
<protein>
    <recommendedName>
        <fullName evidence="2">Cas12f1-like TNB domain-containing protein</fullName>
    </recommendedName>
</protein>
<dbReference type="AlphaFoldDB" id="A0A7J3SL33"/>
<dbReference type="EMBL" id="DTLS01000112">
    <property type="protein sequence ID" value="HGZ60340.1"/>
    <property type="molecule type" value="Genomic_DNA"/>
</dbReference>
<name>A0A7J3SL33_9CREN</name>
<organism evidence="3">
    <name type="scientific">Fervidicoccus fontis</name>
    <dbReference type="NCBI Taxonomy" id="683846"/>
    <lineage>
        <taxon>Archaea</taxon>
        <taxon>Thermoproteota</taxon>
        <taxon>Thermoprotei</taxon>
        <taxon>Fervidicoccales</taxon>
        <taxon>Fervidicoccaceae</taxon>
        <taxon>Fervidicoccus</taxon>
    </lineage>
</organism>
<sequence>MPEACPLCRREDILDKCCTKLSCRFSKEKKSKITMRVEQENVSFVRVNPSYTSQKYPICGHTEKENRRAEVFKCLRCGYEGDAGHVGALNILSRFYEESEVPHVGKIMGG</sequence>
<evidence type="ECO:0000313" key="3">
    <source>
        <dbReference type="EMBL" id="HGZ60340.1"/>
    </source>
</evidence>
<accession>A0A7J3SL33</accession>
<keyword evidence="1" id="KW-0238">DNA-binding</keyword>
<dbReference type="GO" id="GO:0003677">
    <property type="term" value="F:DNA binding"/>
    <property type="evidence" value="ECO:0007669"/>
    <property type="project" value="UniProtKB-KW"/>
</dbReference>